<dbReference type="AlphaFoldDB" id="A7VQJ6"/>
<organism evidence="2 4">
    <name type="scientific">[Clostridium] leptum DSM 753</name>
    <dbReference type="NCBI Taxonomy" id="428125"/>
    <lineage>
        <taxon>Bacteria</taxon>
        <taxon>Bacillati</taxon>
        <taxon>Bacillota</taxon>
        <taxon>Clostridia</taxon>
        <taxon>Eubacteriales</taxon>
        <taxon>Oscillospiraceae</taxon>
        <taxon>Oscillospiraceae incertae sedis</taxon>
    </lineage>
</organism>
<comment type="caution">
    <text evidence="2">The sequence shown here is derived from an EMBL/GenBank/DDBJ whole genome shotgun (WGS) entry which is preliminary data.</text>
</comment>
<dbReference type="Gene3D" id="3.90.1750.20">
    <property type="entry name" value="Putative Large Serine Recombinase, Chain B, Domain 2"/>
    <property type="match status" value="1"/>
</dbReference>
<reference evidence="2 4" key="1">
    <citation type="submission" date="2007-08" db="EMBL/GenBank/DDBJ databases">
        <title>Draft genome sequence of Clostridium leptum (DSM 753).</title>
        <authorList>
            <person name="Sudarsanam P."/>
            <person name="Ley R."/>
            <person name="Guruge J."/>
            <person name="Turnbaugh P.J."/>
            <person name="Mahowald M."/>
            <person name="Liep D."/>
            <person name="Gordon J."/>
        </authorList>
    </citation>
    <scope>NUCLEOTIDE SEQUENCE [LARGE SCALE GENOMIC DNA]</scope>
    <source>
        <strain evidence="2 4">DSM 753</strain>
    </source>
</reference>
<dbReference type="HOGENOM" id="CLU_082115_1_0_9"/>
<dbReference type="PANTHER" id="PTHR30461:SF24">
    <property type="entry name" value="SITE-SPECIFIC INTEGRASE_RESOLVASE-RELATED"/>
    <property type="match status" value="1"/>
</dbReference>
<dbReference type="InterPro" id="IPR038109">
    <property type="entry name" value="DNA_bind_recomb_sf"/>
</dbReference>
<accession>A7VQJ6</accession>
<dbReference type="PROSITE" id="PS51737">
    <property type="entry name" value="RECOMBINASE_DNA_BIND"/>
    <property type="match status" value="1"/>
</dbReference>
<evidence type="ECO:0000313" key="3">
    <source>
        <dbReference type="EMBL" id="PEQ23757.1"/>
    </source>
</evidence>
<evidence type="ECO:0000313" key="2">
    <source>
        <dbReference type="EMBL" id="EDO62407.1"/>
    </source>
</evidence>
<dbReference type="EMBL" id="ABCB02000015">
    <property type="protein sequence ID" value="EDO62407.1"/>
    <property type="molecule type" value="Genomic_DNA"/>
</dbReference>
<dbReference type="Proteomes" id="UP000003490">
    <property type="component" value="Unassembled WGS sequence"/>
</dbReference>
<sequence>MKFVKKIRYYPFGYRISNGEIETIPEEARLVKQLFNDYLIGDSLQRLAMIAEETGLKFRENANGWNKNMIARILDDERYWNGESFPPIISRELAIKVTHLRRSKAEPESPVRFLQKKTACPQCGNHLSRNSKDFPRIFWECKKCGTRFGPFSDVDILKAVSHKFLNLCRNPGLAEETEGLDNKLSLKVTRLTHEIDQTLNQRQVEPEKTLSLILECAAEKYQVCQIGRLDHRTRNIQDQLKGHSENREMDRQLFNQIIEKVILEPKGSVKLQLINEKII</sequence>
<gene>
    <name evidence="3" type="ORF">CH238_12345</name>
    <name evidence="2" type="ORF">CLOLEP_00826</name>
</gene>
<evidence type="ECO:0000313" key="5">
    <source>
        <dbReference type="Proteomes" id="UP000220611"/>
    </source>
</evidence>
<dbReference type="Proteomes" id="UP000220611">
    <property type="component" value="Unassembled WGS sequence"/>
</dbReference>
<evidence type="ECO:0000259" key="1">
    <source>
        <dbReference type="PROSITE" id="PS51737"/>
    </source>
</evidence>
<dbReference type="eggNOG" id="COG1961">
    <property type="taxonomic scope" value="Bacteria"/>
</dbReference>
<dbReference type="InterPro" id="IPR011109">
    <property type="entry name" value="DNA_bind_recombinase_dom"/>
</dbReference>
<name>A7VQJ6_9FIRM</name>
<reference evidence="2 4" key="2">
    <citation type="submission" date="2007-08" db="EMBL/GenBank/DDBJ databases">
        <authorList>
            <person name="Fulton L."/>
            <person name="Clifton S."/>
            <person name="Fulton B."/>
            <person name="Xu J."/>
            <person name="Minx P."/>
            <person name="Pepin K.H."/>
            <person name="Johnson M."/>
            <person name="Thiruvilangam P."/>
            <person name="Bhonagiri V."/>
            <person name="Nash W.E."/>
            <person name="Wang C."/>
            <person name="Mardis E.R."/>
            <person name="Wilson R.K."/>
        </authorList>
    </citation>
    <scope>NUCLEOTIDE SEQUENCE [LARGE SCALE GENOMIC DNA]</scope>
    <source>
        <strain evidence="2 4">DSM 753</strain>
    </source>
</reference>
<dbReference type="PANTHER" id="PTHR30461">
    <property type="entry name" value="DNA-INVERTASE FROM LAMBDOID PROPHAGE"/>
    <property type="match status" value="1"/>
</dbReference>
<dbReference type="Pfam" id="PF07508">
    <property type="entry name" value="Recombinase"/>
    <property type="match status" value="1"/>
</dbReference>
<dbReference type="EMBL" id="NOXF01000011">
    <property type="protein sequence ID" value="PEQ23757.1"/>
    <property type="molecule type" value="Genomic_DNA"/>
</dbReference>
<evidence type="ECO:0000313" key="4">
    <source>
        <dbReference type="Proteomes" id="UP000003490"/>
    </source>
</evidence>
<proteinExistence type="predicted"/>
<dbReference type="InterPro" id="IPR050639">
    <property type="entry name" value="SSR_resolvase"/>
</dbReference>
<feature type="domain" description="Recombinase" evidence="1">
    <location>
        <begin position="11"/>
        <end position="107"/>
    </location>
</feature>
<dbReference type="GO" id="GO:0000150">
    <property type="term" value="F:DNA strand exchange activity"/>
    <property type="evidence" value="ECO:0007669"/>
    <property type="project" value="InterPro"/>
</dbReference>
<reference evidence="3 5" key="3">
    <citation type="submission" date="2017-07" db="EMBL/GenBank/DDBJ databases">
        <title>Prevalence of linear plasmids in Cutibacterium (Propionibacterium) acnes isolates obtained from prostatic tissue.</title>
        <authorList>
            <person name="Davidsson S."/>
            <person name="Carlsson J."/>
            <person name="Molling P."/>
            <person name="Andren O."/>
            <person name="Andersson S.-O."/>
            <person name="Brzuszkiewicz E."/>
            <person name="Poehlein A."/>
            <person name="Al-Zeer M."/>
            <person name="Brinkmann V."/>
            <person name="Scavenius C."/>
            <person name="Nazipi S."/>
            <person name="Soderquist B."/>
            <person name="Bruggemann H."/>
        </authorList>
    </citation>
    <scope>NUCLEOTIDE SEQUENCE [LARGE SCALE GENOMIC DNA]</scope>
    <source>
        <strain evidence="3 5">DSM 753</strain>
    </source>
</reference>
<protein>
    <submittedName>
        <fullName evidence="2">Recombinase</fullName>
    </submittedName>
</protein>
<keyword evidence="5" id="KW-1185">Reference proteome</keyword>
<dbReference type="GO" id="GO:0003677">
    <property type="term" value="F:DNA binding"/>
    <property type="evidence" value="ECO:0007669"/>
    <property type="project" value="InterPro"/>
</dbReference>